<evidence type="ECO:0000313" key="2">
    <source>
        <dbReference type="Proteomes" id="UP000093561"/>
    </source>
</evidence>
<feature type="transmembrane region" description="Helical" evidence="1">
    <location>
        <begin position="12"/>
        <end position="30"/>
    </location>
</feature>
<organism evidence="2 3">
    <name type="scientific">Wuchereria bancrofti</name>
    <dbReference type="NCBI Taxonomy" id="6293"/>
    <lineage>
        <taxon>Eukaryota</taxon>
        <taxon>Metazoa</taxon>
        <taxon>Ecdysozoa</taxon>
        <taxon>Nematoda</taxon>
        <taxon>Chromadorea</taxon>
        <taxon>Rhabditida</taxon>
        <taxon>Spirurina</taxon>
        <taxon>Spiruromorpha</taxon>
        <taxon>Filarioidea</taxon>
        <taxon>Onchocercidae</taxon>
        <taxon>Wuchereria</taxon>
    </lineage>
</organism>
<keyword evidence="1" id="KW-0472">Membrane</keyword>
<sequence length="97" mass="11046">MFDRYNEIGKRIIVMSLVVIEIAVLNALVGNLPQRLVILLPLPAYVLLEMKCLKKSVERVFDGFSHNFEQFCIAWVCNSLEPAACIAKTFQSNCLRE</sequence>
<dbReference type="AlphaFoldDB" id="A0AAF5PL88"/>
<keyword evidence="1" id="KW-1133">Transmembrane helix</keyword>
<keyword evidence="1" id="KW-0812">Transmembrane</keyword>
<protein>
    <submittedName>
        <fullName evidence="3">Uncharacterized protein</fullName>
    </submittedName>
</protein>
<reference evidence="3" key="3">
    <citation type="submission" date="2024-02" db="UniProtKB">
        <authorList>
            <consortium name="WormBaseParasite"/>
        </authorList>
    </citation>
    <scope>IDENTIFICATION</scope>
    <source>
        <strain evidence="3">pt0022</strain>
    </source>
</reference>
<reference evidence="2" key="2">
    <citation type="journal article" date="2016" name="Mol. Ecol.">
        <title>Population genomics of the filarial nematode parasite Wuchereria bancrofti from mosquitoes.</title>
        <authorList>
            <person name="Small S.T."/>
            <person name="Reimer L.J."/>
            <person name="Tisch D.J."/>
            <person name="King C.L."/>
            <person name="Christensen B.M."/>
            <person name="Siba P.M."/>
            <person name="Kazura J.W."/>
            <person name="Serre D."/>
            <person name="Zimmerman P.A."/>
        </authorList>
    </citation>
    <scope>NUCLEOTIDE SEQUENCE</scope>
    <source>
        <strain evidence="2">pt0022</strain>
    </source>
</reference>
<dbReference type="Proteomes" id="UP000093561">
    <property type="component" value="Unassembled WGS sequence"/>
</dbReference>
<proteinExistence type="predicted"/>
<accession>A0AAF5PL88</accession>
<evidence type="ECO:0000256" key="1">
    <source>
        <dbReference type="SAM" id="Phobius"/>
    </source>
</evidence>
<name>A0AAF5PL88_WUCBA</name>
<evidence type="ECO:0000313" key="3">
    <source>
        <dbReference type="WBParaSite" id="mrna-Wban_02323"/>
    </source>
</evidence>
<reference evidence="2" key="1">
    <citation type="submission" date="2015-03" db="EMBL/GenBank/DDBJ databases">
        <title>Wuchereria bancrofti Genome Sequencing Papua New Guinea Strain.</title>
        <authorList>
            <person name="Small S.T."/>
            <person name="Serre D."/>
            <person name="Zimmerman P.A."/>
        </authorList>
    </citation>
    <scope>NUCLEOTIDE SEQUENCE [LARGE SCALE GENOMIC DNA]</scope>
    <source>
        <strain evidence="2">pt0022</strain>
    </source>
</reference>
<dbReference type="WBParaSite" id="mrna-Wban_02323">
    <property type="protein sequence ID" value="mrna-Wban_02323"/>
    <property type="gene ID" value="Wban_02323"/>
</dbReference>